<dbReference type="OrthoDB" id="339325at2759"/>
<dbReference type="GO" id="GO:0005737">
    <property type="term" value="C:cytoplasm"/>
    <property type="evidence" value="ECO:0007669"/>
    <property type="project" value="TreeGrafter"/>
</dbReference>
<dbReference type="GO" id="GO:0005524">
    <property type="term" value="F:ATP binding"/>
    <property type="evidence" value="ECO:0007669"/>
    <property type="project" value="InterPro"/>
</dbReference>
<dbReference type="EMBL" id="WVUK01000065">
    <property type="protein sequence ID" value="KAF7489182.1"/>
    <property type="molecule type" value="Genomic_DNA"/>
</dbReference>
<dbReference type="InterPro" id="IPR001245">
    <property type="entry name" value="Ser-Thr/Tyr_kinase_cat_dom"/>
</dbReference>
<dbReference type="Pfam" id="PF07714">
    <property type="entry name" value="PK_Tyr_Ser-Thr"/>
    <property type="match status" value="1"/>
</dbReference>
<evidence type="ECO:0000256" key="1">
    <source>
        <dbReference type="SAM" id="MobiDB-lite"/>
    </source>
</evidence>
<feature type="domain" description="Protein kinase" evidence="2">
    <location>
        <begin position="255"/>
        <end position="496"/>
    </location>
</feature>
<dbReference type="SMART" id="SM00220">
    <property type="entry name" value="S_TKc"/>
    <property type="match status" value="1"/>
</dbReference>
<feature type="compositionally biased region" description="Low complexity" evidence="1">
    <location>
        <begin position="784"/>
        <end position="806"/>
    </location>
</feature>
<proteinExistence type="predicted"/>
<keyword evidence="5" id="KW-1185">Reference proteome</keyword>
<feature type="compositionally biased region" description="Polar residues" evidence="1">
    <location>
        <begin position="535"/>
        <end position="558"/>
    </location>
</feature>
<feature type="compositionally biased region" description="Acidic residues" evidence="1">
    <location>
        <begin position="906"/>
        <end position="919"/>
    </location>
</feature>
<keyword evidence="3" id="KW-0418">Kinase</keyword>
<reference evidence="5" key="1">
    <citation type="journal article" date="2020" name="PLoS Negl. Trop. Dis.">
        <title>High-quality nuclear genome for Sarcoptes scabiei-A critical resource for a neglected parasite.</title>
        <authorList>
            <person name="Korhonen P.K."/>
            <person name="Gasser R.B."/>
            <person name="Ma G."/>
            <person name="Wang T."/>
            <person name="Stroehlein A.J."/>
            <person name="Young N.D."/>
            <person name="Ang C.S."/>
            <person name="Fernando D.D."/>
            <person name="Lu H.C."/>
            <person name="Taylor S."/>
            <person name="Reynolds S.L."/>
            <person name="Mofiz E."/>
            <person name="Najaraj S.H."/>
            <person name="Gowda H."/>
            <person name="Madugundu A."/>
            <person name="Renuse S."/>
            <person name="Holt D."/>
            <person name="Pandey A."/>
            <person name="Papenfuss A.T."/>
            <person name="Fischer K."/>
        </authorList>
    </citation>
    <scope>NUCLEOTIDE SEQUENCE [LARGE SCALE GENOMIC DNA]</scope>
</reference>
<feature type="region of interest" description="Disordered" evidence="1">
    <location>
        <begin position="535"/>
        <end position="578"/>
    </location>
</feature>
<dbReference type="GO" id="GO:0004674">
    <property type="term" value="F:protein serine/threonine kinase activity"/>
    <property type="evidence" value="ECO:0007669"/>
    <property type="project" value="TreeGrafter"/>
</dbReference>
<dbReference type="PRINTS" id="PR00109">
    <property type="entry name" value="TYRKINASE"/>
</dbReference>
<dbReference type="SUPFAM" id="SSF56112">
    <property type="entry name" value="Protein kinase-like (PK-like)"/>
    <property type="match status" value="1"/>
</dbReference>
<dbReference type="EnsemblMetazoa" id="SSS_1584s_mrna">
    <property type="protein sequence ID" value="KAF7489182.1"/>
    <property type="gene ID" value="SSS_1584"/>
</dbReference>
<evidence type="ECO:0000313" key="4">
    <source>
        <dbReference type="EnsemblMetazoa" id="KAF7489182.1"/>
    </source>
</evidence>
<dbReference type="InterPro" id="IPR008271">
    <property type="entry name" value="Ser/Thr_kinase_AS"/>
</dbReference>
<name>A0A834R2Q4_SARSC</name>
<feature type="region of interest" description="Disordered" evidence="1">
    <location>
        <begin position="110"/>
        <end position="140"/>
    </location>
</feature>
<dbReference type="GO" id="GO:0006950">
    <property type="term" value="P:response to stress"/>
    <property type="evidence" value="ECO:0007669"/>
    <property type="project" value="UniProtKB-ARBA"/>
</dbReference>
<dbReference type="InterPro" id="IPR051681">
    <property type="entry name" value="Ser/Thr_Kinases-Pseudokinases"/>
</dbReference>
<dbReference type="PROSITE" id="PS00108">
    <property type="entry name" value="PROTEIN_KINASE_ST"/>
    <property type="match status" value="1"/>
</dbReference>
<feature type="compositionally biased region" description="Basic residues" evidence="1">
    <location>
        <begin position="841"/>
        <end position="852"/>
    </location>
</feature>
<accession>A0A834R2Q4</accession>
<evidence type="ECO:0000259" key="2">
    <source>
        <dbReference type="PROSITE" id="PS50011"/>
    </source>
</evidence>
<keyword evidence="3" id="KW-0808">Transferase</keyword>
<feature type="compositionally biased region" description="Polar residues" evidence="1">
    <location>
        <begin position="824"/>
        <end position="836"/>
    </location>
</feature>
<dbReference type="Proteomes" id="UP000070412">
    <property type="component" value="Unassembled WGS sequence"/>
</dbReference>
<reference evidence="4" key="3">
    <citation type="submission" date="2022-06" db="UniProtKB">
        <authorList>
            <consortium name="EnsemblMetazoa"/>
        </authorList>
    </citation>
    <scope>IDENTIFICATION</scope>
</reference>
<feature type="region of interest" description="Disordered" evidence="1">
    <location>
        <begin position="732"/>
        <end position="956"/>
    </location>
</feature>
<gene>
    <name evidence="3" type="ORF">SSS_1584</name>
</gene>
<dbReference type="Gene3D" id="3.30.200.20">
    <property type="entry name" value="Phosphorylase Kinase, domain 1"/>
    <property type="match status" value="1"/>
</dbReference>
<dbReference type="PANTHER" id="PTHR44329">
    <property type="entry name" value="SERINE/THREONINE-PROTEIN KINASE TNNI3K-RELATED"/>
    <property type="match status" value="1"/>
</dbReference>
<evidence type="ECO:0000313" key="3">
    <source>
        <dbReference type="EMBL" id="KAF7489182.1"/>
    </source>
</evidence>
<dbReference type="InterPro" id="IPR000719">
    <property type="entry name" value="Prot_kinase_dom"/>
</dbReference>
<dbReference type="PROSITE" id="PS50011">
    <property type="entry name" value="PROTEIN_KINASE_DOM"/>
    <property type="match status" value="1"/>
</dbReference>
<evidence type="ECO:0000313" key="5">
    <source>
        <dbReference type="Proteomes" id="UP000070412"/>
    </source>
</evidence>
<dbReference type="InterPro" id="IPR011009">
    <property type="entry name" value="Kinase-like_dom_sf"/>
</dbReference>
<dbReference type="Gene3D" id="1.10.510.10">
    <property type="entry name" value="Transferase(Phosphotransferase) domain 1"/>
    <property type="match status" value="1"/>
</dbReference>
<sequence>MSTLRSLRGHKNGVDVNGTGASCFNIASGSVLPDSERVEGKFRQLESPHFFHHETMAIENRSPQNHRHRNDSFDEDSSSLILDVKNKPIRYDEIERDSLEIKDGGFEQRFDRKESYSQKYRRNSRHIKNSDDNNDDDDNDEDFDRPFLRTHLFRRSFSLDDIFSYQNHQILSQHHSSIKNHQILLDHNGQEYLANHPHHQQTMDHLQLRRVGGNHKLSPNWLGGVLGCFKPIIGIISHKGFKEGKNNCEIPYEMLKDMQFLGSGAQGSVYVATYQNELVAVKKMRDKCETEIKHLRKLNHRNIIAFKGVCTQSANYCIVMEFCPYGQLYEYLKRCEYMPPAQIIDWSHQIASGMNYLHSHKIIHRDLKSPNVLISINSVLKISDFGTSRQLSDCSKIMSFAGTVAWMAPEVIRSELCSEKVDIWSFGVVMWELLTLEIPYRDFEQSTIIYGVGNANLSLPLPESFPKGYRLLMQMSWKNKPRNRPSFQQILAHIEIASREFSDFSEDEFRSKQTKWKEEVKLALSQTRINFNNQQSLSSGSQVTATPISNSPKSNNQKRSNRNIDPLDPTALLDLDDPPQSALQNAMIRKTASLYTDMVKVIESLVEHERKLCESENGADVSQPSLSAKLLEKAMNDPIYKSALELSRSSSKQTSIELCDSLFVRVLDSPYRQRGGSQYSSVKAKIRRRRRTNMFISSKDVSHSTVDSQDTTAQESSFVLDEPDLIQIIDTKEENLSNRRNHNNSNQVPMIRGVPQRRTFDSGFGEGQSCVSSPIAEPKKNLRSSSGNNNGNISASSANTSASLSGQRTRARLRRQKAIDRGSCPSSAHSNRSRPMSGSYHPHHSHHHHHHHSNYDDNSSTGYDDNDDYDDDRLQSRRSSSVGRLQEFHYHAYGRLRRKTSSTSSSDDDGDDDDNEENTSSDNDTQANNIAILKQKLKTSLPPARKSATEHRRRSRNYRPTMMTVSSEIINFDDDPELSPRVFT</sequence>
<organism evidence="3">
    <name type="scientific">Sarcoptes scabiei</name>
    <name type="common">Itch mite</name>
    <name type="synonym">Acarus scabiei</name>
    <dbReference type="NCBI Taxonomy" id="52283"/>
    <lineage>
        <taxon>Eukaryota</taxon>
        <taxon>Metazoa</taxon>
        <taxon>Ecdysozoa</taxon>
        <taxon>Arthropoda</taxon>
        <taxon>Chelicerata</taxon>
        <taxon>Arachnida</taxon>
        <taxon>Acari</taxon>
        <taxon>Acariformes</taxon>
        <taxon>Sarcoptiformes</taxon>
        <taxon>Astigmata</taxon>
        <taxon>Psoroptidia</taxon>
        <taxon>Sarcoptoidea</taxon>
        <taxon>Sarcoptidae</taxon>
        <taxon>Sarcoptinae</taxon>
        <taxon>Sarcoptes</taxon>
    </lineage>
</organism>
<reference evidence="3" key="2">
    <citation type="submission" date="2020-01" db="EMBL/GenBank/DDBJ databases">
        <authorList>
            <person name="Korhonen P.K.K."/>
            <person name="Guangxu M.G."/>
            <person name="Wang T.W."/>
            <person name="Stroehlein A.J.S."/>
            <person name="Young N.D."/>
            <person name="Ang C.-S.A."/>
            <person name="Fernando D.W.F."/>
            <person name="Lu H.L."/>
            <person name="Taylor S.T."/>
            <person name="Ehtesham M.E.M."/>
            <person name="Najaraj S.H.N."/>
            <person name="Harsha G.H.G."/>
            <person name="Madugundu A.M."/>
            <person name="Renuse S.R."/>
            <person name="Holt D.H."/>
            <person name="Pandey A.P."/>
            <person name="Papenfuss A.P."/>
            <person name="Gasser R.B.G."/>
            <person name="Fischer K.F."/>
        </authorList>
    </citation>
    <scope>NUCLEOTIDE SEQUENCE</scope>
    <source>
        <strain evidence="3">SSS_KF_BRIS2020</strain>
    </source>
</reference>
<dbReference type="PANTHER" id="PTHR44329:SF304">
    <property type="entry name" value="MITOGEN-ACTIVATED PROTEIN KINASE KINASE KINASE 13-LIKE ISOFORM X1"/>
    <property type="match status" value="1"/>
</dbReference>
<protein>
    <submittedName>
        <fullName evidence="3">Mitogen-activated protein kinase kinase kinase 12</fullName>
    </submittedName>
</protein>
<dbReference type="AlphaFoldDB" id="A0A834R2Q4"/>